<protein>
    <submittedName>
        <fullName evidence="1">Uncharacterized protein</fullName>
    </submittedName>
</protein>
<gene>
    <name evidence="1" type="ORF">C5Y98_26100</name>
</gene>
<organism evidence="1 2">
    <name type="scientific">Blastopirellula marina</name>
    <dbReference type="NCBI Taxonomy" id="124"/>
    <lineage>
        <taxon>Bacteria</taxon>
        <taxon>Pseudomonadati</taxon>
        <taxon>Planctomycetota</taxon>
        <taxon>Planctomycetia</taxon>
        <taxon>Pirellulales</taxon>
        <taxon>Pirellulaceae</taxon>
        <taxon>Blastopirellula</taxon>
    </lineage>
</organism>
<evidence type="ECO:0000313" key="1">
    <source>
        <dbReference type="EMBL" id="PQO28368.1"/>
    </source>
</evidence>
<dbReference type="EMBL" id="PUIB01000025">
    <property type="protein sequence ID" value="PQO28368.1"/>
    <property type="molecule type" value="Genomic_DNA"/>
</dbReference>
<evidence type="ECO:0000313" key="2">
    <source>
        <dbReference type="Proteomes" id="UP000239388"/>
    </source>
</evidence>
<name>A0A2S8F880_9BACT</name>
<comment type="caution">
    <text evidence="1">The sequence shown here is derived from an EMBL/GenBank/DDBJ whole genome shotgun (WGS) entry which is preliminary data.</text>
</comment>
<reference evidence="1 2" key="1">
    <citation type="submission" date="2018-02" db="EMBL/GenBank/DDBJ databases">
        <title>Comparative genomes isolates from brazilian mangrove.</title>
        <authorList>
            <person name="Araujo J.E."/>
            <person name="Taketani R.G."/>
            <person name="Silva M.C.P."/>
            <person name="Loureco M.V."/>
            <person name="Andreote F.D."/>
        </authorList>
    </citation>
    <scope>NUCLEOTIDE SEQUENCE [LARGE SCALE GENOMIC DNA]</scope>
    <source>
        <strain evidence="1 2">NAP PRIS-MGV</strain>
    </source>
</reference>
<accession>A0A2S8F880</accession>
<sequence>MVLIDLIDSQGDLCCSYPNMSRERITIGGCPKCKSDLLTCQHNHFQNDELEIHSWEHKCPDCGFRQTEAFRSDDEDEPFDPVAASQCPFCGRQAND</sequence>
<dbReference type="AlphaFoldDB" id="A0A2S8F880"/>
<dbReference type="Proteomes" id="UP000239388">
    <property type="component" value="Unassembled WGS sequence"/>
</dbReference>
<proteinExistence type="predicted"/>